<dbReference type="EMBL" id="CAAALY010000815">
    <property type="protein sequence ID" value="VEL07008.1"/>
    <property type="molecule type" value="Genomic_DNA"/>
</dbReference>
<evidence type="ECO:0000313" key="2">
    <source>
        <dbReference type="Proteomes" id="UP000784294"/>
    </source>
</evidence>
<reference evidence="1" key="1">
    <citation type="submission" date="2018-11" db="EMBL/GenBank/DDBJ databases">
        <authorList>
            <consortium name="Pathogen Informatics"/>
        </authorList>
    </citation>
    <scope>NUCLEOTIDE SEQUENCE</scope>
</reference>
<dbReference type="AlphaFoldDB" id="A0A448WAK2"/>
<organism evidence="1 2">
    <name type="scientific">Protopolystoma xenopodis</name>
    <dbReference type="NCBI Taxonomy" id="117903"/>
    <lineage>
        <taxon>Eukaryota</taxon>
        <taxon>Metazoa</taxon>
        <taxon>Spiralia</taxon>
        <taxon>Lophotrochozoa</taxon>
        <taxon>Platyhelminthes</taxon>
        <taxon>Monogenea</taxon>
        <taxon>Polyopisthocotylea</taxon>
        <taxon>Polystomatidea</taxon>
        <taxon>Polystomatidae</taxon>
        <taxon>Protopolystoma</taxon>
    </lineage>
</organism>
<accession>A0A448WAK2</accession>
<dbReference type="Proteomes" id="UP000784294">
    <property type="component" value="Unassembled WGS sequence"/>
</dbReference>
<protein>
    <submittedName>
        <fullName evidence="1">Uncharacterized protein</fullName>
    </submittedName>
</protein>
<name>A0A448WAK2_9PLAT</name>
<keyword evidence="2" id="KW-1185">Reference proteome</keyword>
<comment type="caution">
    <text evidence="1">The sequence shown here is derived from an EMBL/GenBank/DDBJ whole genome shotgun (WGS) entry which is preliminary data.</text>
</comment>
<evidence type="ECO:0000313" key="1">
    <source>
        <dbReference type="EMBL" id="VEL07008.1"/>
    </source>
</evidence>
<sequence>MSIKRPHQPAAELSRDRLTARRDEMKQYKLNAEHAVSSIHAYMNTGTVSPDKCLKLTTKARYGLAVLANQAVIISQAGGNGDHLIFSQGANFKEFWGHARSMPKQHICYLML</sequence>
<gene>
    <name evidence="1" type="ORF">PXEA_LOCUS448</name>
</gene>
<proteinExistence type="predicted"/>